<name>A0A9D1WTF6_9FIRM</name>
<dbReference type="PANTHER" id="PTHR30204:SF69">
    <property type="entry name" value="MERR-FAMILY TRANSCRIPTIONAL REGULATOR"/>
    <property type="match status" value="1"/>
</dbReference>
<evidence type="ECO:0000256" key="4">
    <source>
        <dbReference type="ARBA" id="ARBA00023163"/>
    </source>
</evidence>
<dbReference type="PROSITE" id="PS50937">
    <property type="entry name" value="HTH_MERR_2"/>
    <property type="match status" value="1"/>
</dbReference>
<dbReference type="InterPro" id="IPR000551">
    <property type="entry name" value="MerR-type_HTH_dom"/>
</dbReference>
<dbReference type="GO" id="GO:0003700">
    <property type="term" value="F:DNA-binding transcription factor activity"/>
    <property type="evidence" value="ECO:0007669"/>
    <property type="project" value="InterPro"/>
</dbReference>
<feature type="domain" description="HTH merR-type" evidence="5">
    <location>
        <begin position="9"/>
        <end position="79"/>
    </location>
</feature>
<keyword evidence="1" id="KW-0678">Repressor</keyword>
<reference evidence="6" key="2">
    <citation type="submission" date="2021-04" db="EMBL/GenBank/DDBJ databases">
        <authorList>
            <person name="Gilroy R."/>
        </authorList>
    </citation>
    <scope>NUCLEOTIDE SEQUENCE</scope>
    <source>
        <strain evidence="6">CHK188-5543</strain>
    </source>
</reference>
<evidence type="ECO:0000259" key="5">
    <source>
        <dbReference type="PROSITE" id="PS50937"/>
    </source>
</evidence>
<dbReference type="CDD" id="cd01107">
    <property type="entry name" value="HTH_BmrR"/>
    <property type="match status" value="1"/>
</dbReference>
<evidence type="ECO:0000256" key="3">
    <source>
        <dbReference type="ARBA" id="ARBA00023125"/>
    </source>
</evidence>
<evidence type="ECO:0000256" key="1">
    <source>
        <dbReference type="ARBA" id="ARBA00022491"/>
    </source>
</evidence>
<dbReference type="SMART" id="SM00422">
    <property type="entry name" value="HTH_MERR"/>
    <property type="match status" value="1"/>
</dbReference>
<dbReference type="Gene3D" id="1.10.1660.10">
    <property type="match status" value="1"/>
</dbReference>
<protein>
    <submittedName>
        <fullName evidence="6">Helix-turn-helix domain-containing protein</fullName>
    </submittedName>
</protein>
<sequence length="301" mass="34657">MSPQREEKLYSIGEAAAVLGVSVQTLRHYSKIGLLEPAYTNPETGYRYYSYIQLSLLDRIRYLQGLGLSLREIKAAYADGHAGALLPYLERQLREKEEEQKKLQQLIDTLRWYIDFFCYPQRQQLPQVPYKRTIGRRYLLAVPIPPEEQRVEERRGQPVPCSIRLRQLKAQPPFEDLIFLRQNGYLAGLQRLLYREWAPQEYFIYLKEPPGFAHPNLRVLPAGEYLCFQGRPLTGQWDPSLARTLVGQLPAGQRPALAVADEYEDDLQDFTNSLYEFQILLGPAPGEDRAALGGRETGEIL</sequence>
<comment type="caution">
    <text evidence="6">The sequence shown here is derived from an EMBL/GenBank/DDBJ whole genome shotgun (WGS) entry which is preliminary data.</text>
</comment>
<evidence type="ECO:0000256" key="2">
    <source>
        <dbReference type="ARBA" id="ARBA00023015"/>
    </source>
</evidence>
<accession>A0A9D1WTF6</accession>
<keyword evidence="2" id="KW-0805">Transcription regulation</keyword>
<keyword evidence="3" id="KW-0238">DNA-binding</keyword>
<proteinExistence type="predicted"/>
<dbReference type="EMBL" id="DXES01000198">
    <property type="protein sequence ID" value="HIX66480.1"/>
    <property type="molecule type" value="Genomic_DNA"/>
</dbReference>
<dbReference type="InterPro" id="IPR047057">
    <property type="entry name" value="MerR_fam"/>
</dbReference>
<dbReference type="Proteomes" id="UP000886800">
    <property type="component" value="Unassembled WGS sequence"/>
</dbReference>
<dbReference type="AlphaFoldDB" id="A0A9D1WTF6"/>
<dbReference type="PANTHER" id="PTHR30204">
    <property type="entry name" value="REDOX-CYCLING DRUG-SENSING TRANSCRIPTIONAL ACTIVATOR SOXR"/>
    <property type="match status" value="1"/>
</dbReference>
<organism evidence="6 7">
    <name type="scientific">Candidatus Anaerotruncus excrementipullorum</name>
    <dbReference type="NCBI Taxonomy" id="2838465"/>
    <lineage>
        <taxon>Bacteria</taxon>
        <taxon>Bacillati</taxon>
        <taxon>Bacillota</taxon>
        <taxon>Clostridia</taxon>
        <taxon>Eubacteriales</taxon>
        <taxon>Oscillospiraceae</taxon>
        <taxon>Anaerotruncus</taxon>
    </lineage>
</organism>
<gene>
    <name evidence="6" type="ORF">H9736_09550</name>
</gene>
<evidence type="ECO:0000313" key="7">
    <source>
        <dbReference type="Proteomes" id="UP000886800"/>
    </source>
</evidence>
<dbReference type="SUPFAM" id="SSF46955">
    <property type="entry name" value="Putative DNA-binding domain"/>
    <property type="match status" value="1"/>
</dbReference>
<dbReference type="InterPro" id="IPR009061">
    <property type="entry name" value="DNA-bd_dom_put_sf"/>
</dbReference>
<dbReference type="GO" id="GO:0003677">
    <property type="term" value="F:DNA binding"/>
    <property type="evidence" value="ECO:0007669"/>
    <property type="project" value="UniProtKB-KW"/>
</dbReference>
<keyword evidence="4" id="KW-0804">Transcription</keyword>
<dbReference type="Pfam" id="PF13411">
    <property type="entry name" value="MerR_1"/>
    <property type="match status" value="1"/>
</dbReference>
<reference evidence="6" key="1">
    <citation type="journal article" date="2021" name="PeerJ">
        <title>Extensive microbial diversity within the chicken gut microbiome revealed by metagenomics and culture.</title>
        <authorList>
            <person name="Gilroy R."/>
            <person name="Ravi A."/>
            <person name="Getino M."/>
            <person name="Pursley I."/>
            <person name="Horton D.L."/>
            <person name="Alikhan N.F."/>
            <person name="Baker D."/>
            <person name="Gharbi K."/>
            <person name="Hall N."/>
            <person name="Watson M."/>
            <person name="Adriaenssens E.M."/>
            <person name="Foster-Nyarko E."/>
            <person name="Jarju S."/>
            <person name="Secka A."/>
            <person name="Antonio M."/>
            <person name="Oren A."/>
            <person name="Chaudhuri R.R."/>
            <person name="La Ragione R."/>
            <person name="Hildebrand F."/>
            <person name="Pallen M.J."/>
        </authorList>
    </citation>
    <scope>NUCLEOTIDE SEQUENCE</scope>
    <source>
        <strain evidence="6">CHK188-5543</strain>
    </source>
</reference>
<evidence type="ECO:0000313" key="6">
    <source>
        <dbReference type="EMBL" id="HIX66480.1"/>
    </source>
</evidence>